<evidence type="ECO:0000313" key="4">
    <source>
        <dbReference type="Proteomes" id="UP001580346"/>
    </source>
</evidence>
<feature type="transmembrane region" description="Helical" evidence="2">
    <location>
        <begin position="55"/>
        <end position="74"/>
    </location>
</feature>
<feature type="region of interest" description="Disordered" evidence="1">
    <location>
        <begin position="1"/>
        <end position="25"/>
    </location>
</feature>
<gene>
    <name evidence="3" type="ORF">ACE41H_12100</name>
</gene>
<dbReference type="EMBL" id="JBHHMI010000009">
    <property type="protein sequence ID" value="MFB5267519.1"/>
    <property type="molecule type" value="Genomic_DNA"/>
</dbReference>
<keyword evidence="2" id="KW-0812">Transmembrane</keyword>
<proteinExistence type="predicted"/>
<organism evidence="3 4">
    <name type="scientific">Paenibacillus enshidis</name>
    <dbReference type="NCBI Taxonomy" id="1458439"/>
    <lineage>
        <taxon>Bacteria</taxon>
        <taxon>Bacillati</taxon>
        <taxon>Bacillota</taxon>
        <taxon>Bacilli</taxon>
        <taxon>Bacillales</taxon>
        <taxon>Paenibacillaceae</taxon>
        <taxon>Paenibacillus</taxon>
    </lineage>
</organism>
<sequence>MGPGGRNKEKRETRKEKREKRKEKKRQLKWDVRLETGTYVWYNEKKNLCSWIMDYGLWIMDYGLWIMDYGLWIMDYGLWIRRRADMGVQAETELQPFSRRYHNEQACMEALIAMKWPNGFVCPR</sequence>
<feature type="compositionally biased region" description="Basic and acidic residues" evidence="1">
    <location>
        <begin position="1"/>
        <end position="16"/>
    </location>
</feature>
<name>A0ABV5AVV2_9BACL</name>
<dbReference type="Proteomes" id="UP001580346">
    <property type="component" value="Unassembled WGS sequence"/>
</dbReference>
<evidence type="ECO:0000256" key="2">
    <source>
        <dbReference type="SAM" id="Phobius"/>
    </source>
</evidence>
<keyword evidence="2" id="KW-0472">Membrane</keyword>
<evidence type="ECO:0000256" key="1">
    <source>
        <dbReference type="SAM" id="MobiDB-lite"/>
    </source>
</evidence>
<accession>A0ABV5AVV2</accession>
<keyword evidence="2" id="KW-1133">Transmembrane helix</keyword>
<reference evidence="3 4" key="1">
    <citation type="submission" date="2024-09" db="EMBL/GenBank/DDBJ databases">
        <title>Paenibacillus zeirhizospherea sp. nov., isolated from surface of the maize (Zea mays) roots in a horticulture field, Hungary.</title>
        <authorList>
            <person name="Marton D."/>
            <person name="Farkas M."/>
            <person name="Bedics A."/>
            <person name="Toth E."/>
            <person name="Tancsics A."/>
            <person name="Boka K."/>
            <person name="Maroti G."/>
            <person name="Kriszt B."/>
            <person name="Cserhati M."/>
        </authorList>
    </citation>
    <scope>NUCLEOTIDE SEQUENCE [LARGE SCALE GENOMIC DNA]</scope>
    <source>
        <strain evidence="3 4">KCTC 33519</strain>
    </source>
</reference>
<feature type="non-terminal residue" evidence="3">
    <location>
        <position position="124"/>
    </location>
</feature>
<protein>
    <submittedName>
        <fullName evidence="3">Transposase</fullName>
    </submittedName>
</protein>
<evidence type="ECO:0000313" key="3">
    <source>
        <dbReference type="EMBL" id="MFB5267519.1"/>
    </source>
</evidence>
<keyword evidence="4" id="KW-1185">Reference proteome</keyword>
<dbReference type="RefSeq" id="WP_375355528.1">
    <property type="nucleotide sequence ID" value="NZ_JBHHMI010000009.1"/>
</dbReference>
<comment type="caution">
    <text evidence="3">The sequence shown here is derived from an EMBL/GenBank/DDBJ whole genome shotgun (WGS) entry which is preliminary data.</text>
</comment>